<proteinExistence type="inferred from homology"/>
<dbReference type="Proteomes" id="UP001296776">
    <property type="component" value="Unassembled WGS sequence"/>
</dbReference>
<reference evidence="3" key="1">
    <citation type="submission" date="2017-08" db="EMBL/GenBank/DDBJ databases">
        <authorList>
            <person name="Imhoff J.F."/>
            <person name="Rahn T."/>
            <person name="Kuenzel S."/>
            <person name="Neulinger S.C."/>
        </authorList>
    </citation>
    <scope>NUCLEOTIDE SEQUENCE</scope>
    <source>
        <strain evidence="3">DSM 11080</strain>
    </source>
</reference>
<dbReference type="SMART" id="SM00854">
    <property type="entry name" value="PGA_cap"/>
    <property type="match status" value="1"/>
</dbReference>
<evidence type="ECO:0000259" key="2">
    <source>
        <dbReference type="SMART" id="SM00854"/>
    </source>
</evidence>
<organism evidence="3 4">
    <name type="scientific">Halochromatium glycolicum</name>
    <dbReference type="NCBI Taxonomy" id="85075"/>
    <lineage>
        <taxon>Bacteria</taxon>
        <taxon>Pseudomonadati</taxon>
        <taxon>Pseudomonadota</taxon>
        <taxon>Gammaproteobacteria</taxon>
        <taxon>Chromatiales</taxon>
        <taxon>Chromatiaceae</taxon>
        <taxon>Halochromatium</taxon>
    </lineage>
</organism>
<comment type="caution">
    <text evidence="3">The sequence shown here is derived from an EMBL/GenBank/DDBJ whole genome shotgun (WGS) entry which is preliminary data.</text>
</comment>
<gene>
    <name evidence="3" type="ORF">CKO40_21190</name>
</gene>
<name>A0AAJ0U7Y3_9GAMM</name>
<evidence type="ECO:0000313" key="4">
    <source>
        <dbReference type="Proteomes" id="UP001296776"/>
    </source>
</evidence>
<evidence type="ECO:0000256" key="1">
    <source>
        <dbReference type="ARBA" id="ARBA00005662"/>
    </source>
</evidence>
<comment type="similarity">
    <text evidence="1">Belongs to the CapA family.</text>
</comment>
<dbReference type="InterPro" id="IPR029052">
    <property type="entry name" value="Metallo-depent_PP-like"/>
</dbReference>
<dbReference type="InterPro" id="IPR019079">
    <property type="entry name" value="Capsule_synth_CapA"/>
</dbReference>
<dbReference type="Pfam" id="PF09587">
    <property type="entry name" value="PGA_cap"/>
    <property type="match status" value="1"/>
</dbReference>
<protein>
    <recommendedName>
        <fullName evidence="2">Capsule synthesis protein CapA domain-containing protein</fullName>
    </recommendedName>
</protein>
<dbReference type="AlphaFoldDB" id="A0AAJ0U7Y3"/>
<sequence>MELTSKADLNIFNLESPLVKDATEAKKAGPVLAGTSDAIPPMRDLGFQVATLANNHMMDFGVEGLQQTLSALTESGIASIGAGLAQNTSRHVLFHDLGGIRVGLINAAEQEFGVVDEGRDGVVKEDVGRLFYWIREAKANADCVVLILHGGSEYYPLPSPGRKAQARLYADFGADAVIYHHTHVVSAYEEYGGKPIFYGVGNFLFEHQNRSRDWNTGMVACLVIDPETRSVTGNAEFFKLETESGVELLEGNEATEVRARIDDLSQTVSSDAVLAERWAAFCRERHRGVLRLTNLIPRWQSVLLRYGLLKQPSFHENSLLGGLNSLRCRSHREVAITVLEAEAARRFNEFVR</sequence>
<dbReference type="PANTHER" id="PTHR33393:SF13">
    <property type="entry name" value="PGA BIOSYNTHESIS PROTEIN CAPA"/>
    <property type="match status" value="1"/>
</dbReference>
<reference evidence="3" key="2">
    <citation type="journal article" date="2020" name="Microorganisms">
        <title>Osmotic Adaptation and Compatible Solute Biosynthesis of Phototrophic Bacteria as Revealed from Genome Analyses.</title>
        <authorList>
            <person name="Imhoff J.F."/>
            <person name="Rahn T."/>
            <person name="Kunzel S."/>
            <person name="Keller A."/>
            <person name="Neulinger S.C."/>
        </authorList>
    </citation>
    <scope>NUCLEOTIDE SEQUENCE</scope>
    <source>
        <strain evidence="3">DSM 11080</strain>
    </source>
</reference>
<dbReference type="RefSeq" id="WP_200348455.1">
    <property type="nucleotide sequence ID" value="NZ_NRSJ01000058.1"/>
</dbReference>
<keyword evidence="4" id="KW-1185">Reference proteome</keyword>
<feature type="domain" description="Capsule synthesis protein CapA" evidence="2">
    <location>
        <begin position="1"/>
        <end position="207"/>
    </location>
</feature>
<evidence type="ECO:0000313" key="3">
    <source>
        <dbReference type="EMBL" id="MBK1706979.1"/>
    </source>
</evidence>
<accession>A0AAJ0U7Y3</accession>
<dbReference type="SUPFAM" id="SSF56300">
    <property type="entry name" value="Metallo-dependent phosphatases"/>
    <property type="match status" value="1"/>
</dbReference>
<dbReference type="InterPro" id="IPR052169">
    <property type="entry name" value="CW_Biosynth-Accessory"/>
</dbReference>
<dbReference type="Gene3D" id="3.60.21.10">
    <property type="match status" value="1"/>
</dbReference>
<dbReference type="EMBL" id="NRSJ01000058">
    <property type="protein sequence ID" value="MBK1706979.1"/>
    <property type="molecule type" value="Genomic_DNA"/>
</dbReference>
<dbReference type="CDD" id="cd07381">
    <property type="entry name" value="MPP_CapA"/>
    <property type="match status" value="1"/>
</dbReference>
<dbReference type="PANTHER" id="PTHR33393">
    <property type="entry name" value="POLYGLUTAMINE SYNTHESIS ACCESSORY PROTEIN RV0574C-RELATED"/>
    <property type="match status" value="1"/>
</dbReference>